<dbReference type="InterPro" id="IPR000550">
    <property type="entry name" value="Hppk"/>
</dbReference>
<evidence type="ECO:0000256" key="8">
    <source>
        <dbReference type="ARBA" id="ARBA00022840"/>
    </source>
</evidence>
<evidence type="ECO:0000256" key="11">
    <source>
        <dbReference type="ARBA" id="ARBA00029766"/>
    </source>
</evidence>
<evidence type="ECO:0000313" key="14">
    <source>
        <dbReference type="Proteomes" id="UP000323522"/>
    </source>
</evidence>
<dbReference type="KEGG" id="snn:EWH46_03040"/>
<dbReference type="InterPro" id="IPR035907">
    <property type="entry name" value="Hppk_sf"/>
</dbReference>
<organism evidence="13 14">
    <name type="scientific">Sphaerotilus sulfidivorans</name>
    <dbReference type="NCBI Taxonomy" id="639200"/>
    <lineage>
        <taxon>Bacteria</taxon>
        <taxon>Pseudomonadati</taxon>
        <taxon>Pseudomonadota</taxon>
        <taxon>Betaproteobacteria</taxon>
        <taxon>Burkholderiales</taxon>
        <taxon>Sphaerotilaceae</taxon>
        <taxon>Sphaerotilus</taxon>
    </lineage>
</organism>
<dbReference type="SUPFAM" id="SSF55083">
    <property type="entry name" value="6-hydroxymethyl-7,8-dihydropterin pyrophosphokinase, HPPK"/>
    <property type="match status" value="1"/>
</dbReference>
<gene>
    <name evidence="13" type="primary">folK</name>
    <name evidence="13" type="ORF">EWH46_03040</name>
</gene>
<name>A0A5C1PYR8_9BURK</name>
<comment type="function">
    <text evidence="10">Catalyzes the transfer of pyrophosphate from adenosine triphosphate (ATP) to 6-hydroxymethyl-7,8-dihydropterin, an enzymatic step in folate biosynthesis pathway.</text>
</comment>
<sequence>MPAVTEPLAAPRRAVIGLGANLGDLDATLDAACAAIAALPHSRWLGVSGRWCSRPVDSSGPDYLNAVAAIETRLVPRELLAALQAIENAHGRERPWRNAPRTLDLDVLLIDDLASDDPVLLLPHPRLLERAFVLLPLLELHAALGGALPLPLPLPGRADRAGLQALADRLAREQGLERRPD</sequence>
<evidence type="ECO:0000256" key="6">
    <source>
        <dbReference type="ARBA" id="ARBA00022741"/>
    </source>
</evidence>
<evidence type="ECO:0000256" key="4">
    <source>
        <dbReference type="ARBA" id="ARBA00016218"/>
    </source>
</evidence>
<dbReference type="Gene3D" id="3.30.70.560">
    <property type="entry name" value="7,8-Dihydro-6-hydroxymethylpterin-pyrophosphokinase HPPK"/>
    <property type="match status" value="1"/>
</dbReference>
<dbReference type="PROSITE" id="PS00794">
    <property type="entry name" value="HPPK"/>
    <property type="match status" value="1"/>
</dbReference>
<keyword evidence="8" id="KW-0067">ATP-binding</keyword>
<evidence type="ECO:0000256" key="5">
    <source>
        <dbReference type="ARBA" id="ARBA00022679"/>
    </source>
</evidence>
<keyword evidence="6" id="KW-0547">Nucleotide-binding</keyword>
<dbReference type="PANTHER" id="PTHR43071:SF1">
    <property type="entry name" value="2-AMINO-4-HYDROXY-6-HYDROXYMETHYLDIHYDROPTERIDINE PYROPHOSPHOKINASE"/>
    <property type="match status" value="1"/>
</dbReference>
<dbReference type="AlphaFoldDB" id="A0A5C1PYR8"/>
<dbReference type="GO" id="GO:0046656">
    <property type="term" value="P:folic acid biosynthetic process"/>
    <property type="evidence" value="ECO:0007669"/>
    <property type="project" value="UniProtKB-KW"/>
</dbReference>
<protein>
    <recommendedName>
        <fullName evidence="4">2-amino-4-hydroxy-6-hydroxymethyldihydropteridine pyrophosphokinase</fullName>
        <ecNumber evidence="3">2.7.6.3</ecNumber>
    </recommendedName>
    <alternativeName>
        <fullName evidence="11">6-hydroxymethyl-7,8-dihydropterin pyrophosphokinase</fullName>
    </alternativeName>
    <alternativeName>
        <fullName evidence="12">7,8-dihydro-6-hydroxymethylpterin-pyrophosphokinase</fullName>
    </alternativeName>
</protein>
<dbReference type="GO" id="GO:0003848">
    <property type="term" value="F:2-amino-4-hydroxy-6-hydroxymethyldihydropteridine diphosphokinase activity"/>
    <property type="evidence" value="ECO:0007669"/>
    <property type="project" value="UniProtKB-EC"/>
</dbReference>
<reference evidence="13 14" key="1">
    <citation type="submission" date="2019-02" db="EMBL/GenBank/DDBJ databases">
        <title>Complete Genome Sequence and Methylome Analysis of Sphaerotilus natans subsp. sulfidivorans D-507.</title>
        <authorList>
            <person name="Fomenkov A."/>
            <person name="Gridneva E."/>
            <person name="Smolyakov D."/>
            <person name="Dubinina G."/>
            <person name="Vincze T."/>
            <person name="Grabovich M."/>
            <person name="Roberts R.J."/>
        </authorList>
    </citation>
    <scope>NUCLEOTIDE SEQUENCE [LARGE SCALE GENOMIC DNA]</scope>
    <source>
        <strain evidence="13 14">D-507</strain>
    </source>
</reference>
<keyword evidence="7 13" id="KW-0418">Kinase</keyword>
<evidence type="ECO:0000256" key="10">
    <source>
        <dbReference type="ARBA" id="ARBA00029409"/>
    </source>
</evidence>
<dbReference type="CDD" id="cd00483">
    <property type="entry name" value="HPPK"/>
    <property type="match status" value="1"/>
</dbReference>
<evidence type="ECO:0000256" key="1">
    <source>
        <dbReference type="ARBA" id="ARBA00005051"/>
    </source>
</evidence>
<evidence type="ECO:0000256" key="12">
    <source>
        <dbReference type="ARBA" id="ARBA00033413"/>
    </source>
</evidence>
<evidence type="ECO:0000256" key="3">
    <source>
        <dbReference type="ARBA" id="ARBA00013253"/>
    </source>
</evidence>
<accession>A0A5C1PYR8</accession>
<dbReference type="PANTHER" id="PTHR43071">
    <property type="entry name" value="2-AMINO-4-HYDROXY-6-HYDROXYMETHYLDIHYDROPTERIDINE PYROPHOSPHOKINASE"/>
    <property type="match status" value="1"/>
</dbReference>
<comment type="pathway">
    <text evidence="1">Cofactor biosynthesis; tetrahydrofolate biosynthesis; 2-amino-4-hydroxy-6-hydroxymethyl-7,8-dihydropteridine diphosphate from 7,8-dihydroneopterin triphosphate: step 4/4.</text>
</comment>
<evidence type="ECO:0000256" key="7">
    <source>
        <dbReference type="ARBA" id="ARBA00022777"/>
    </source>
</evidence>
<evidence type="ECO:0000313" key="13">
    <source>
        <dbReference type="EMBL" id="QEM99848.1"/>
    </source>
</evidence>
<proteinExistence type="inferred from homology"/>
<dbReference type="EC" id="2.7.6.3" evidence="3"/>
<evidence type="ECO:0000256" key="9">
    <source>
        <dbReference type="ARBA" id="ARBA00022909"/>
    </source>
</evidence>
<dbReference type="GO" id="GO:0005524">
    <property type="term" value="F:ATP binding"/>
    <property type="evidence" value="ECO:0007669"/>
    <property type="project" value="UniProtKB-KW"/>
</dbReference>
<dbReference type="NCBIfam" id="TIGR01498">
    <property type="entry name" value="folK"/>
    <property type="match status" value="1"/>
</dbReference>
<keyword evidence="5 13" id="KW-0808">Transferase</keyword>
<dbReference type="EMBL" id="CP035708">
    <property type="protein sequence ID" value="QEM99848.1"/>
    <property type="molecule type" value="Genomic_DNA"/>
</dbReference>
<dbReference type="UniPathway" id="UPA00077">
    <property type="reaction ID" value="UER00155"/>
</dbReference>
<dbReference type="RefSeq" id="WP_149502604.1">
    <property type="nucleotide sequence ID" value="NZ_CP035708.1"/>
</dbReference>
<evidence type="ECO:0000256" key="2">
    <source>
        <dbReference type="ARBA" id="ARBA00005810"/>
    </source>
</evidence>
<dbReference type="OrthoDB" id="9808041at2"/>
<dbReference type="GO" id="GO:0016301">
    <property type="term" value="F:kinase activity"/>
    <property type="evidence" value="ECO:0007669"/>
    <property type="project" value="UniProtKB-KW"/>
</dbReference>
<dbReference type="Pfam" id="PF01288">
    <property type="entry name" value="HPPK"/>
    <property type="match status" value="1"/>
</dbReference>
<dbReference type="Proteomes" id="UP000323522">
    <property type="component" value="Chromosome"/>
</dbReference>
<comment type="similarity">
    <text evidence="2">Belongs to the HPPK family.</text>
</comment>
<keyword evidence="9" id="KW-0289">Folate biosynthesis</keyword>
<dbReference type="GO" id="GO:0046654">
    <property type="term" value="P:tetrahydrofolate biosynthetic process"/>
    <property type="evidence" value="ECO:0007669"/>
    <property type="project" value="UniProtKB-UniPathway"/>
</dbReference>